<dbReference type="PROSITE" id="PS50980">
    <property type="entry name" value="COA_CT_NTER"/>
    <property type="match status" value="1"/>
</dbReference>
<accession>A0A097R0C5</accession>
<dbReference type="NCBIfam" id="TIGR03133">
    <property type="entry name" value="malonate_beta"/>
    <property type="match status" value="1"/>
</dbReference>
<dbReference type="PANTHER" id="PTHR42995:SF1">
    <property type="entry name" value="MALONATE DECARBOXYLASE BETA SUBUNIT"/>
    <property type="match status" value="1"/>
</dbReference>
<evidence type="ECO:0000256" key="2">
    <source>
        <dbReference type="SAM" id="Phobius"/>
    </source>
</evidence>
<dbReference type="HOGENOM" id="CLU_058025_1_0_6"/>
<dbReference type="GO" id="GO:0005975">
    <property type="term" value="P:carbohydrate metabolic process"/>
    <property type="evidence" value="ECO:0007669"/>
    <property type="project" value="InterPro"/>
</dbReference>
<protein>
    <submittedName>
        <fullName evidence="4">Malonate decarboxylase subunit beta</fullName>
    </submittedName>
</protein>
<evidence type="ECO:0000259" key="3">
    <source>
        <dbReference type="PROSITE" id="PS50980"/>
    </source>
</evidence>
<dbReference type="Proteomes" id="UP000029986">
    <property type="component" value="Chromosome"/>
</dbReference>
<dbReference type="OrthoDB" id="5502755at2"/>
<reference evidence="4 5" key="1">
    <citation type="journal article" date="2014" name="Gut Pathog.">
        <title>Gene clusters of Hafnia alvei strain FB1 important in survival and pathogenesis: a draft genome perspective.</title>
        <authorList>
            <person name="Tan J.Y."/>
            <person name="Yin W.F."/>
            <person name="Chan K.G."/>
        </authorList>
    </citation>
    <scope>NUCLEOTIDE SEQUENCE [LARGE SCALE GENOMIC DNA]</scope>
    <source>
        <strain evidence="4 5">FB1</strain>
    </source>
</reference>
<dbReference type="Gene3D" id="3.90.226.10">
    <property type="entry name" value="2-enoyl-CoA Hydratase, Chain A, domain 1"/>
    <property type="match status" value="1"/>
</dbReference>
<dbReference type="InterPro" id="IPR029045">
    <property type="entry name" value="ClpP/crotonase-like_dom_sf"/>
</dbReference>
<keyword evidence="2" id="KW-0472">Membrane</keyword>
<keyword evidence="2" id="KW-0812">Transmembrane</keyword>
<dbReference type="RefSeq" id="WP_025800741.1">
    <property type="nucleotide sequence ID" value="NZ_CP009706.1"/>
</dbReference>
<dbReference type="GO" id="GO:0003989">
    <property type="term" value="F:acetyl-CoA carboxylase activity"/>
    <property type="evidence" value="ECO:0007669"/>
    <property type="project" value="TreeGrafter"/>
</dbReference>
<dbReference type="EMBL" id="CP009706">
    <property type="protein sequence ID" value="AIU72176.1"/>
    <property type="molecule type" value="Genomic_DNA"/>
</dbReference>
<dbReference type="SUPFAM" id="SSF52096">
    <property type="entry name" value="ClpP/crotonase"/>
    <property type="match status" value="1"/>
</dbReference>
<dbReference type="Pfam" id="PF01039">
    <property type="entry name" value="Carboxyl_trans"/>
    <property type="match status" value="1"/>
</dbReference>
<dbReference type="GO" id="GO:0016831">
    <property type="term" value="F:carboxy-lyase activity"/>
    <property type="evidence" value="ECO:0007669"/>
    <property type="project" value="InterPro"/>
</dbReference>
<dbReference type="PANTHER" id="PTHR42995">
    <property type="entry name" value="ACETYL-COENZYME A CARBOXYLASE CARBOXYL TRANSFERASE SUBUNIT BETA, CHLOROPLASTIC"/>
    <property type="match status" value="1"/>
</dbReference>
<name>A0A097R0C5_HAFAL</name>
<keyword evidence="1" id="KW-0808">Transferase</keyword>
<dbReference type="InterPro" id="IPR034733">
    <property type="entry name" value="AcCoA_carboxyl_beta"/>
</dbReference>
<feature type="domain" description="CoA carboxyltransferase N-terminal" evidence="3">
    <location>
        <begin position="1"/>
        <end position="242"/>
    </location>
</feature>
<dbReference type="PATRIC" id="fig|1453496.5.peg.1410"/>
<dbReference type="AlphaFoldDB" id="A0A097R0C5"/>
<feature type="transmembrane region" description="Helical" evidence="2">
    <location>
        <begin position="143"/>
        <end position="169"/>
    </location>
</feature>
<evidence type="ECO:0000256" key="1">
    <source>
        <dbReference type="ARBA" id="ARBA00022679"/>
    </source>
</evidence>
<dbReference type="NCBIfam" id="NF005530">
    <property type="entry name" value="PRK07189.1"/>
    <property type="match status" value="1"/>
</dbReference>
<evidence type="ECO:0000313" key="5">
    <source>
        <dbReference type="Proteomes" id="UP000029986"/>
    </source>
</evidence>
<evidence type="ECO:0000313" key="4">
    <source>
        <dbReference type="EMBL" id="AIU72176.1"/>
    </source>
</evidence>
<keyword evidence="2" id="KW-1133">Transmembrane helix</keyword>
<dbReference type="GO" id="GO:2001295">
    <property type="term" value="P:malonyl-CoA biosynthetic process"/>
    <property type="evidence" value="ECO:0007669"/>
    <property type="project" value="TreeGrafter"/>
</dbReference>
<dbReference type="eggNOG" id="COG4799">
    <property type="taxonomic scope" value="Bacteria"/>
</dbReference>
<keyword evidence="5" id="KW-1185">Reference proteome</keyword>
<proteinExistence type="predicted"/>
<gene>
    <name evidence="4" type="ORF">AT03_07070</name>
</gene>
<dbReference type="InterPro" id="IPR011762">
    <property type="entry name" value="COA_CT_N"/>
</dbReference>
<dbReference type="GO" id="GO:0016740">
    <property type="term" value="F:transferase activity"/>
    <property type="evidence" value="ECO:0007669"/>
    <property type="project" value="UniProtKB-KW"/>
</dbReference>
<organism evidence="4 5">
    <name type="scientific">Hafnia alvei FB1</name>
    <dbReference type="NCBI Taxonomy" id="1453496"/>
    <lineage>
        <taxon>Bacteria</taxon>
        <taxon>Pseudomonadati</taxon>
        <taxon>Pseudomonadota</taxon>
        <taxon>Gammaproteobacteria</taxon>
        <taxon>Enterobacterales</taxon>
        <taxon>Hafniaceae</taxon>
        <taxon>Hafnia</taxon>
    </lineage>
</organism>
<dbReference type="InterPro" id="IPR017556">
    <property type="entry name" value="Malonate_beta"/>
</dbReference>
<sequence length="288" mass="30985">MRNDLSFIELSARERARRLLDAGTFRELLGPFEHITSPWLEPQGIVTQADDGMIVAKGTIEGKPAVVVAVEGAFQGGSMGEVSGAKMASALELAAEDNRNGIPTQAVLLLETGGVRLQEANLGLAAIADIHAAIVDLRRYTPVVGIVAGTVGCFGGMSIAAALCSYLIVTREARLGLNGPQVIEQEAGIEEYDSRDRPFIWSMTGGDVRYRNGFVDVEVPDGLNAVKQAMNQCIARGVPEQHRSDKFAQYLTALQGFDTRQQATAELAAELFSQNHLSAKDRSQEDRA</sequence>
<dbReference type="GO" id="GO:0006633">
    <property type="term" value="P:fatty acid biosynthetic process"/>
    <property type="evidence" value="ECO:0007669"/>
    <property type="project" value="TreeGrafter"/>
</dbReference>
<dbReference type="KEGG" id="hav:AT03_07070"/>